<accession>A0A9X3EYP2</accession>
<sequence>MSILNTSPWAISLGSFMLARASTTSSELAVRTVTGPSTASGKSCQVPSWIMMPLPGGRTKQRTSSRSGVSMPRWWVGLPRTMANGWSPRPTNSWVMFMWRSSQVTSAGRRWMRAERMTQRPLHLNAKLWPSSTAPL</sequence>
<comment type="caution">
    <text evidence="1">The sequence shown here is derived from an EMBL/GenBank/DDBJ whole genome shotgun (WGS) entry which is preliminary data.</text>
</comment>
<evidence type="ECO:0000313" key="1">
    <source>
        <dbReference type="EMBL" id="MCY1011904.1"/>
    </source>
</evidence>
<dbReference type="EMBL" id="JAPNKE010000002">
    <property type="protein sequence ID" value="MCY1011904.1"/>
    <property type="molecule type" value="Genomic_DNA"/>
</dbReference>
<reference evidence="1" key="1">
    <citation type="submission" date="2022-11" db="EMBL/GenBank/DDBJ databases">
        <title>Minimal conservation of predation-associated metabolite biosynthetic gene clusters underscores biosynthetic potential of Myxococcota including descriptions for ten novel species: Archangium lansinium sp. nov., Myxococcus landrumus sp. nov., Nannocystis bai.</title>
        <authorList>
            <person name="Ahearne A."/>
            <person name="Stevens C."/>
            <person name="Phillips K."/>
        </authorList>
    </citation>
    <scope>NUCLEOTIDE SEQUENCE</scope>
    <source>
        <strain evidence="1">Na p29</strain>
    </source>
</reference>
<keyword evidence="2" id="KW-1185">Reference proteome</keyword>
<evidence type="ECO:0000313" key="2">
    <source>
        <dbReference type="Proteomes" id="UP001150924"/>
    </source>
</evidence>
<gene>
    <name evidence="1" type="ORF">OV079_41395</name>
</gene>
<dbReference type="Proteomes" id="UP001150924">
    <property type="component" value="Unassembled WGS sequence"/>
</dbReference>
<proteinExistence type="predicted"/>
<dbReference type="AlphaFoldDB" id="A0A9X3EYP2"/>
<name>A0A9X3EYP2_9BACT</name>
<organism evidence="1 2">
    <name type="scientific">Nannocystis pusilla</name>
    <dbReference type="NCBI Taxonomy" id="889268"/>
    <lineage>
        <taxon>Bacteria</taxon>
        <taxon>Pseudomonadati</taxon>
        <taxon>Myxococcota</taxon>
        <taxon>Polyangia</taxon>
        <taxon>Nannocystales</taxon>
        <taxon>Nannocystaceae</taxon>
        <taxon>Nannocystis</taxon>
    </lineage>
</organism>
<protein>
    <submittedName>
        <fullName evidence="1">Uncharacterized protein</fullName>
    </submittedName>
</protein>